<dbReference type="RefSeq" id="WP_167068315.1">
    <property type="nucleotide sequence ID" value="NZ_JAAOZR010000095.1"/>
</dbReference>
<organism evidence="1 2">
    <name type="scientific">Paenibacillus aceris</name>
    <dbReference type="NCBI Taxonomy" id="869555"/>
    <lineage>
        <taxon>Bacteria</taxon>
        <taxon>Bacillati</taxon>
        <taxon>Bacillota</taxon>
        <taxon>Bacilli</taxon>
        <taxon>Bacillales</taxon>
        <taxon>Paenibacillaceae</taxon>
        <taxon>Paenibacillus</taxon>
    </lineage>
</organism>
<dbReference type="Proteomes" id="UP001519344">
    <property type="component" value="Unassembled WGS sequence"/>
</dbReference>
<reference evidence="1 2" key="1">
    <citation type="submission" date="2021-03" db="EMBL/GenBank/DDBJ databases">
        <title>Genomic Encyclopedia of Type Strains, Phase IV (KMG-IV): sequencing the most valuable type-strain genomes for metagenomic binning, comparative biology and taxonomic classification.</title>
        <authorList>
            <person name="Goeker M."/>
        </authorList>
    </citation>
    <scope>NUCLEOTIDE SEQUENCE [LARGE SCALE GENOMIC DNA]</scope>
    <source>
        <strain evidence="1 2">DSM 24950</strain>
    </source>
</reference>
<evidence type="ECO:0000313" key="1">
    <source>
        <dbReference type="EMBL" id="MBP1966797.1"/>
    </source>
</evidence>
<comment type="caution">
    <text evidence="1">The sequence shown here is derived from an EMBL/GenBank/DDBJ whole genome shotgun (WGS) entry which is preliminary data.</text>
</comment>
<protein>
    <submittedName>
        <fullName evidence="1">Uncharacterized protein</fullName>
    </submittedName>
</protein>
<evidence type="ECO:0000313" key="2">
    <source>
        <dbReference type="Proteomes" id="UP001519344"/>
    </source>
</evidence>
<proteinExistence type="predicted"/>
<name>A0ABS4I797_9BACL</name>
<accession>A0ABS4I797</accession>
<gene>
    <name evidence="1" type="ORF">J2Z65_006058</name>
</gene>
<dbReference type="EMBL" id="JAGGKV010000025">
    <property type="protein sequence ID" value="MBP1966797.1"/>
    <property type="molecule type" value="Genomic_DNA"/>
</dbReference>
<sequence>MANVIQLEDRKTAKLALKILAIAKSIYEEVSSLCEAIRVEESEFIAKEIGALIELAYEQLGIEHSEHVQDLLYNYLDDELLLDEFVALARQKKTDDAEESQHD</sequence>
<keyword evidence="2" id="KW-1185">Reference proteome</keyword>